<comment type="caution">
    <text evidence="1">The sequence shown here is derived from an EMBL/GenBank/DDBJ whole genome shotgun (WGS) entry which is preliminary data.</text>
</comment>
<keyword evidence="2" id="KW-1185">Reference proteome</keyword>
<proteinExistence type="predicted"/>
<organism evidence="1 2">
    <name type="scientific">Amycolatopsis pithecellobii</name>
    <dbReference type="NCBI Taxonomy" id="664692"/>
    <lineage>
        <taxon>Bacteria</taxon>
        <taxon>Bacillati</taxon>
        <taxon>Actinomycetota</taxon>
        <taxon>Actinomycetes</taxon>
        <taxon>Pseudonocardiales</taxon>
        <taxon>Pseudonocardiaceae</taxon>
        <taxon>Amycolatopsis</taxon>
    </lineage>
</organism>
<gene>
    <name evidence="1" type="ORF">GKO32_23630</name>
</gene>
<dbReference type="Proteomes" id="UP000440096">
    <property type="component" value="Unassembled WGS sequence"/>
</dbReference>
<accession>A0A6N7Z5K6</accession>
<dbReference type="AlphaFoldDB" id="A0A6N7Z5K6"/>
<dbReference type="EMBL" id="WMBA01000041">
    <property type="protein sequence ID" value="MTD56939.1"/>
    <property type="molecule type" value="Genomic_DNA"/>
</dbReference>
<protein>
    <submittedName>
        <fullName evidence="1">Uncharacterized protein</fullName>
    </submittedName>
</protein>
<reference evidence="1 2" key="1">
    <citation type="submission" date="2019-11" db="EMBL/GenBank/DDBJ databases">
        <title>Draft genome of Amycolatopsis RM579.</title>
        <authorList>
            <person name="Duangmal K."/>
            <person name="Mingma R."/>
        </authorList>
    </citation>
    <scope>NUCLEOTIDE SEQUENCE [LARGE SCALE GENOMIC DNA]</scope>
    <source>
        <strain evidence="1 2">RM579</strain>
    </source>
</reference>
<evidence type="ECO:0000313" key="1">
    <source>
        <dbReference type="EMBL" id="MTD56939.1"/>
    </source>
</evidence>
<dbReference type="RefSeq" id="WP_154759081.1">
    <property type="nucleotide sequence ID" value="NZ_WMBA01000041.1"/>
</dbReference>
<sequence>MPAVVGERMMHVLLIKHRATTTQLAEALDVPTERIFAALRDAEALGYIQDSGKPRLGWAITEDGVRYAQRRVDQTSADGKAVISTRYEVFRELNGELKKLCTDWQTRDPATNGAAEFSDRLGPIDDRIQRILAEIRPLADHFADYGARFARARTKFESGVEGYLTGVLVDSYHNIWFECHECFLITLGRSRSNEESGSPQ</sequence>
<evidence type="ECO:0000313" key="2">
    <source>
        <dbReference type="Proteomes" id="UP000440096"/>
    </source>
</evidence>
<name>A0A6N7Z5K6_9PSEU</name>
<dbReference type="OrthoDB" id="3568381at2"/>